<keyword evidence="4 8" id="KW-0812">Transmembrane</keyword>
<keyword evidence="6 8" id="KW-0472">Membrane</keyword>
<gene>
    <name evidence="9" type="ORF">VitviT2T_029825</name>
</gene>
<keyword evidence="3" id="KW-0813">Transport</keyword>
<protein>
    <recommendedName>
        <fullName evidence="11">Folate-biopterin transporter 4</fullName>
    </recommendedName>
</protein>
<dbReference type="Proteomes" id="UP001227230">
    <property type="component" value="Chromosome 19"/>
</dbReference>
<dbReference type="InterPro" id="IPR039309">
    <property type="entry name" value="BT1"/>
</dbReference>
<feature type="transmembrane region" description="Helical" evidence="8">
    <location>
        <begin position="84"/>
        <end position="103"/>
    </location>
</feature>
<feature type="transmembrane region" description="Helical" evidence="8">
    <location>
        <begin position="466"/>
        <end position="487"/>
    </location>
</feature>
<evidence type="ECO:0000256" key="4">
    <source>
        <dbReference type="ARBA" id="ARBA00022692"/>
    </source>
</evidence>
<feature type="transmembrane region" description="Helical" evidence="8">
    <location>
        <begin position="331"/>
        <end position="350"/>
    </location>
</feature>
<evidence type="ECO:0000256" key="7">
    <source>
        <dbReference type="SAM" id="MobiDB-lite"/>
    </source>
</evidence>
<accession>A0ABY9DXM0</accession>
<evidence type="ECO:0000256" key="3">
    <source>
        <dbReference type="ARBA" id="ARBA00022448"/>
    </source>
</evidence>
<dbReference type="PANTHER" id="PTHR31585:SF7">
    <property type="entry name" value="FOLATE-BIOPTERIN TRANSPORTER 4-RELATED"/>
    <property type="match status" value="1"/>
</dbReference>
<evidence type="ECO:0000313" key="9">
    <source>
        <dbReference type="EMBL" id="WKA12445.1"/>
    </source>
</evidence>
<evidence type="ECO:0000256" key="2">
    <source>
        <dbReference type="ARBA" id="ARBA00007015"/>
    </source>
</evidence>
<feature type="transmembrane region" description="Helical" evidence="8">
    <location>
        <begin position="54"/>
        <end position="72"/>
    </location>
</feature>
<dbReference type="Gene3D" id="1.20.1250.20">
    <property type="entry name" value="MFS general substrate transporter like domains"/>
    <property type="match status" value="1"/>
</dbReference>
<comment type="similarity">
    <text evidence="2">Belongs to the major facilitator superfamily. Folate-biopterin transporter (TC 2.A.71) family.</text>
</comment>
<feature type="compositionally biased region" description="Basic residues" evidence="7">
    <location>
        <begin position="243"/>
        <end position="259"/>
    </location>
</feature>
<dbReference type="Pfam" id="PF03092">
    <property type="entry name" value="BT1"/>
    <property type="match status" value="1"/>
</dbReference>
<dbReference type="SUPFAM" id="SSF103473">
    <property type="entry name" value="MFS general substrate transporter"/>
    <property type="match status" value="1"/>
</dbReference>
<reference evidence="9 10" key="1">
    <citation type="journal article" date="2023" name="Hortic Res">
        <title>The complete reference genome for grapevine (Vitis vinifera L.) genetics and breeding.</title>
        <authorList>
            <person name="Shi X."/>
            <person name="Cao S."/>
            <person name="Wang X."/>
            <person name="Huang S."/>
            <person name="Wang Y."/>
            <person name="Liu Z."/>
            <person name="Liu W."/>
            <person name="Leng X."/>
            <person name="Peng Y."/>
            <person name="Wang N."/>
            <person name="Wang Y."/>
            <person name="Ma Z."/>
            <person name="Xu X."/>
            <person name="Zhang F."/>
            <person name="Xue H."/>
            <person name="Zhong H."/>
            <person name="Wang Y."/>
            <person name="Zhang K."/>
            <person name="Velt A."/>
            <person name="Avia K."/>
            <person name="Holtgrawe D."/>
            <person name="Grimplet J."/>
            <person name="Matus J.T."/>
            <person name="Ware D."/>
            <person name="Wu X."/>
            <person name="Wang H."/>
            <person name="Liu C."/>
            <person name="Fang Y."/>
            <person name="Rustenholz C."/>
            <person name="Cheng Z."/>
            <person name="Xiao H."/>
            <person name="Zhou Y."/>
        </authorList>
    </citation>
    <scope>NUCLEOTIDE SEQUENCE [LARGE SCALE GENOMIC DNA]</scope>
    <source>
        <strain evidence="10">cv. Pinot noir / PN40024</strain>
        <tissue evidence="9">Leaf</tissue>
    </source>
</reference>
<feature type="transmembrane region" description="Helical" evidence="8">
    <location>
        <begin position="301"/>
        <end position="319"/>
    </location>
</feature>
<dbReference type="EMBL" id="CP126666">
    <property type="protein sequence ID" value="WKA12445.1"/>
    <property type="molecule type" value="Genomic_DNA"/>
</dbReference>
<feature type="region of interest" description="Disordered" evidence="7">
    <location>
        <begin position="221"/>
        <end position="262"/>
    </location>
</feature>
<evidence type="ECO:0000256" key="5">
    <source>
        <dbReference type="ARBA" id="ARBA00022989"/>
    </source>
</evidence>
<evidence type="ECO:0008006" key="11">
    <source>
        <dbReference type="Google" id="ProtNLM"/>
    </source>
</evidence>
<comment type="subcellular location">
    <subcellularLocation>
        <location evidence="1">Membrane</location>
        <topology evidence="1">Multi-pass membrane protein</topology>
    </subcellularLocation>
</comment>
<keyword evidence="5 8" id="KW-1133">Transmembrane helix</keyword>
<evidence type="ECO:0000256" key="1">
    <source>
        <dbReference type="ARBA" id="ARBA00004141"/>
    </source>
</evidence>
<dbReference type="InterPro" id="IPR036259">
    <property type="entry name" value="MFS_trans_sf"/>
</dbReference>
<dbReference type="PANTHER" id="PTHR31585">
    <property type="entry name" value="FOLATE-BIOPTERIN TRANSPORTER 1, CHLOROPLASTIC"/>
    <property type="match status" value="1"/>
</dbReference>
<feature type="transmembrane region" description="Helical" evidence="8">
    <location>
        <begin position="154"/>
        <end position="173"/>
    </location>
</feature>
<evidence type="ECO:0000313" key="10">
    <source>
        <dbReference type="Proteomes" id="UP001227230"/>
    </source>
</evidence>
<dbReference type="NCBIfam" id="TIGR00788">
    <property type="entry name" value="fbt"/>
    <property type="match status" value="1"/>
</dbReference>
<proteinExistence type="inferred from homology"/>
<evidence type="ECO:0000256" key="8">
    <source>
        <dbReference type="SAM" id="Phobius"/>
    </source>
</evidence>
<feature type="transmembrane region" description="Helical" evidence="8">
    <location>
        <begin position="429"/>
        <end position="454"/>
    </location>
</feature>
<keyword evidence="10" id="KW-1185">Reference proteome</keyword>
<sequence>MIEWLKQLRKSFGFSFLWLICLIYFTQGFRTFVWTAVSYQLKDRLKLSPSASQFVYSIAIFPWSIKPLYGILSDCIPIGGRKRIPYLVVASIFSLFPWLVLGLNAPLMDSKVHLMISLTVQNLGSAMADVVVDAMIAEAVRFERAAFTGDLQSLSWLAMAIGGICGSLLGGYALTNIEIGQIFLLFSLLPSIQLLSCGLVKENPLGSKFLPELSNSGSSQIVNGDNNVLDEDSSNSERSRISTSRRKKRRTNKKKRVVIKSKSQISEKDGSLALQWFHTLKMAACSLYSAFRQPIILRPMAWFFLAHVSVPNLSTVMFYYQTEFLNLEASFLGTVRVVGWLGLMLGTFTYNHYLKKMRLRRILMLAHVGYSFMSLLNIALVARTNVVFGISDKIMVLCGSAFHDAIHQFKFMPFLILSGRLCPPGIEGTLFALFMSINNLGATIGSFMGAGLASVLNISSGSFDNLLLGMVIQVLCTFIPIAFLFLIPKEATGIST</sequence>
<feature type="transmembrane region" description="Helical" evidence="8">
    <location>
        <begin position="12"/>
        <end position="34"/>
    </location>
</feature>
<dbReference type="InterPro" id="IPR004324">
    <property type="entry name" value="FBT"/>
</dbReference>
<evidence type="ECO:0000256" key="6">
    <source>
        <dbReference type="ARBA" id="ARBA00023136"/>
    </source>
</evidence>
<dbReference type="CDD" id="cd17484">
    <property type="entry name" value="MFS_FBT"/>
    <property type="match status" value="1"/>
</dbReference>
<name>A0ABY9DXM0_VITVI</name>
<organism evidence="9 10">
    <name type="scientific">Vitis vinifera</name>
    <name type="common">Grape</name>
    <dbReference type="NCBI Taxonomy" id="29760"/>
    <lineage>
        <taxon>Eukaryota</taxon>
        <taxon>Viridiplantae</taxon>
        <taxon>Streptophyta</taxon>
        <taxon>Embryophyta</taxon>
        <taxon>Tracheophyta</taxon>
        <taxon>Spermatophyta</taxon>
        <taxon>Magnoliopsida</taxon>
        <taxon>eudicotyledons</taxon>
        <taxon>Gunneridae</taxon>
        <taxon>Pentapetalae</taxon>
        <taxon>rosids</taxon>
        <taxon>Vitales</taxon>
        <taxon>Vitaceae</taxon>
        <taxon>Viteae</taxon>
        <taxon>Vitis</taxon>
    </lineage>
</organism>